<evidence type="ECO:0000256" key="3">
    <source>
        <dbReference type="ARBA" id="ARBA00022729"/>
    </source>
</evidence>
<evidence type="ECO:0000256" key="1">
    <source>
        <dbReference type="ARBA" id="ARBA00007951"/>
    </source>
</evidence>
<evidence type="ECO:0000256" key="5">
    <source>
        <dbReference type="ARBA" id="ARBA00023295"/>
    </source>
</evidence>
<dbReference type="AlphaFoldDB" id="A0A4R4W330"/>
<dbReference type="InterPro" id="IPR013780">
    <property type="entry name" value="Glyco_hydro_b"/>
</dbReference>
<name>A0A4R4W330_9ACTN</name>
<dbReference type="EC" id="3.2.1.51" evidence="2"/>
<keyword evidence="4" id="KW-0378">Hydrolase</keyword>
<dbReference type="GO" id="GO:0004560">
    <property type="term" value="F:alpha-L-fucosidase activity"/>
    <property type="evidence" value="ECO:0007669"/>
    <property type="project" value="InterPro"/>
</dbReference>
<feature type="domain" description="Alpha-L-fucosidase C-terminal" evidence="7">
    <location>
        <begin position="420"/>
        <end position="498"/>
    </location>
</feature>
<dbReference type="InterPro" id="IPR000933">
    <property type="entry name" value="Glyco_hydro_29"/>
</dbReference>
<dbReference type="InterPro" id="IPR031919">
    <property type="entry name" value="Fucosidase_C"/>
</dbReference>
<dbReference type="Pfam" id="PF01120">
    <property type="entry name" value="Alpha_L_fucos"/>
    <property type="match status" value="1"/>
</dbReference>
<dbReference type="EMBL" id="SMKO01000009">
    <property type="protein sequence ID" value="TDD11207.1"/>
    <property type="molecule type" value="Genomic_DNA"/>
</dbReference>
<feature type="domain" description="Glycoside hydrolase family 29 N-terminal" evidence="6">
    <location>
        <begin position="4"/>
        <end position="382"/>
    </location>
</feature>
<dbReference type="RefSeq" id="WP_132592812.1">
    <property type="nucleotide sequence ID" value="NZ_SMKO01000009.1"/>
</dbReference>
<dbReference type="Pfam" id="PF16757">
    <property type="entry name" value="Fucosidase_C"/>
    <property type="match status" value="1"/>
</dbReference>
<protein>
    <recommendedName>
        <fullName evidence="2">alpha-L-fucosidase</fullName>
        <ecNumber evidence="2">3.2.1.51</ecNumber>
    </recommendedName>
</protein>
<sequence>MSGFLPDWQSLRRHSVPAWFGEAKFGIWSHWGPQSVARSGDWYARHLYGMQPWSEPWERVRAGRQHAHHRAHFGAGGAKDLFHRWRAERFDPDELIDLYVSSGARYFVALATHCDNFDLWDSRQHDWTAARVGPHRDIVGAWERAARAAGLPFGLSFHHNWTWRWLDVAHGRDPETGEPYDGALTRADGAGTWWDGLDPATLYPERHDPGARPPAHVAERFYARVGEALDRYRPDLVYLDDGRLPFDAGSVVESEPVSTAGLQLLARYYNTCPTGGIVTIKDVPDADRTAVVMDCERRQLDEAQPHPWQFDTSDGEWFDCADDAPMFHPRKTPQQIIHLLVDVVSKNGCLLLNVPQHADGTVDARARALLAEVGGWLRVCGEGVYGTTPWLRASEGSTGLGEVKGYEGYNEADRAYRPGDIRFTRKGEAVYATLLAWPDDRTARITSLGTAAGLLERRPAAVELLGHGPVGWRLAPEALYADLPPEPPTTAAYMIKIT</sequence>
<evidence type="ECO:0000313" key="9">
    <source>
        <dbReference type="Proteomes" id="UP000295258"/>
    </source>
</evidence>
<evidence type="ECO:0000313" key="8">
    <source>
        <dbReference type="EMBL" id="TDD11207.1"/>
    </source>
</evidence>
<accession>A0A4R4W330</accession>
<dbReference type="Gene3D" id="2.60.40.1180">
    <property type="entry name" value="Golgi alpha-mannosidase II"/>
    <property type="match status" value="1"/>
</dbReference>
<dbReference type="Proteomes" id="UP000295258">
    <property type="component" value="Unassembled WGS sequence"/>
</dbReference>
<dbReference type="GO" id="GO:0006004">
    <property type="term" value="P:fucose metabolic process"/>
    <property type="evidence" value="ECO:0007669"/>
    <property type="project" value="TreeGrafter"/>
</dbReference>
<keyword evidence="9" id="KW-1185">Reference proteome</keyword>
<dbReference type="Gene3D" id="3.20.20.80">
    <property type="entry name" value="Glycosidases"/>
    <property type="match status" value="1"/>
</dbReference>
<dbReference type="InterPro" id="IPR057739">
    <property type="entry name" value="Glyco_hydro_29_N"/>
</dbReference>
<comment type="similarity">
    <text evidence="1">Belongs to the glycosyl hydrolase 29 family.</text>
</comment>
<dbReference type="SMART" id="SM00812">
    <property type="entry name" value="Alpha_L_fucos"/>
    <property type="match status" value="1"/>
</dbReference>
<dbReference type="GO" id="GO:0016139">
    <property type="term" value="P:glycoside catabolic process"/>
    <property type="evidence" value="ECO:0007669"/>
    <property type="project" value="TreeGrafter"/>
</dbReference>
<dbReference type="InterPro" id="IPR017853">
    <property type="entry name" value="GH"/>
</dbReference>
<evidence type="ECO:0000259" key="6">
    <source>
        <dbReference type="Pfam" id="PF01120"/>
    </source>
</evidence>
<comment type="caution">
    <text evidence="8">The sequence shown here is derived from an EMBL/GenBank/DDBJ whole genome shotgun (WGS) entry which is preliminary data.</text>
</comment>
<keyword evidence="3" id="KW-0732">Signal</keyword>
<reference evidence="8 9" key="1">
    <citation type="submission" date="2019-03" db="EMBL/GenBank/DDBJ databases">
        <title>Draft genome sequences of novel Actinobacteria.</title>
        <authorList>
            <person name="Sahin N."/>
            <person name="Ay H."/>
            <person name="Saygin H."/>
        </authorList>
    </citation>
    <scope>NUCLEOTIDE SEQUENCE [LARGE SCALE GENOMIC DNA]</scope>
    <source>
        <strain evidence="8 9">KC310</strain>
    </source>
</reference>
<dbReference type="GO" id="GO:0005764">
    <property type="term" value="C:lysosome"/>
    <property type="evidence" value="ECO:0007669"/>
    <property type="project" value="TreeGrafter"/>
</dbReference>
<dbReference type="PANTHER" id="PTHR10030">
    <property type="entry name" value="ALPHA-L-FUCOSIDASE"/>
    <property type="match status" value="1"/>
</dbReference>
<gene>
    <name evidence="8" type="ORF">E1292_05955</name>
</gene>
<proteinExistence type="inferred from homology"/>
<dbReference type="SUPFAM" id="SSF51445">
    <property type="entry name" value="(Trans)glycosidases"/>
    <property type="match status" value="1"/>
</dbReference>
<dbReference type="PANTHER" id="PTHR10030:SF37">
    <property type="entry name" value="ALPHA-L-FUCOSIDASE-RELATED"/>
    <property type="match status" value="1"/>
</dbReference>
<organism evidence="8 9">
    <name type="scientific">Nonomuraea deserti</name>
    <dbReference type="NCBI Taxonomy" id="1848322"/>
    <lineage>
        <taxon>Bacteria</taxon>
        <taxon>Bacillati</taxon>
        <taxon>Actinomycetota</taxon>
        <taxon>Actinomycetes</taxon>
        <taxon>Streptosporangiales</taxon>
        <taxon>Streptosporangiaceae</taxon>
        <taxon>Nonomuraea</taxon>
    </lineage>
</organism>
<evidence type="ECO:0000256" key="2">
    <source>
        <dbReference type="ARBA" id="ARBA00012662"/>
    </source>
</evidence>
<evidence type="ECO:0000259" key="7">
    <source>
        <dbReference type="Pfam" id="PF16757"/>
    </source>
</evidence>
<evidence type="ECO:0000256" key="4">
    <source>
        <dbReference type="ARBA" id="ARBA00022801"/>
    </source>
</evidence>
<keyword evidence="5" id="KW-0326">Glycosidase</keyword>